<dbReference type="NCBIfam" id="TIGR00847">
    <property type="entry name" value="ccoS"/>
    <property type="match status" value="1"/>
</dbReference>
<sequence length="75" mass="8071">MSVLYIALPIALLLGGGGLLACLYCIRDGQYDDLDSPSVRILVDEHRVDEDVQEPNPPRTLGEASAGTMPKTENS</sequence>
<accession>A0ABX5XSF6</accession>
<keyword evidence="3" id="KW-1185">Reference proteome</keyword>
<evidence type="ECO:0000256" key="1">
    <source>
        <dbReference type="SAM" id="MobiDB-lite"/>
    </source>
</evidence>
<organism evidence="2 3">
    <name type="scientific">Stieleria magnilauensis</name>
    <dbReference type="NCBI Taxonomy" id="2527963"/>
    <lineage>
        <taxon>Bacteria</taxon>
        <taxon>Pseudomonadati</taxon>
        <taxon>Planctomycetota</taxon>
        <taxon>Planctomycetia</taxon>
        <taxon>Pirellulales</taxon>
        <taxon>Pirellulaceae</taxon>
        <taxon>Stieleria</taxon>
    </lineage>
</organism>
<gene>
    <name evidence="2" type="ORF">TBK1r_24930</name>
</gene>
<reference evidence="2 3" key="1">
    <citation type="submission" date="2019-02" db="EMBL/GenBank/DDBJ databases">
        <title>Deep-cultivation of Planctomycetes and their phenomic and genomic characterization uncovers novel biology.</title>
        <authorList>
            <person name="Wiegand S."/>
            <person name="Jogler M."/>
            <person name="Boedeker C."/>
            <person name="Pinto D."/>
            <person name="Vollmers J."/>
            <person name="Rivas-Marin E."/>
            <person name="Kohn T."/>
            <person name="Peeters S.H."/>
            <person name="Heuer A."/>
            <person name="Rast P."/>
            <person name="Oberbeckmann S."/>
            <person name="Bunk B."/>
            <person name="Jeske O."/>
            <person name="Meyerdierks A."/>
            <person name="Storesund J.E."/>
            <person name="Kallscheuer N."/>
            <person name="Luecker S."/>
            <person name="Lage O.M."/>
            <person name="Pohl T."/>
            <person name="Merkel B.J."/>
            <person name="Hornburger P."/>
            <person name="Mueller R.-W."/>
            <person name="Bruemmer F."/>
            <person name="Labrenz M."/>
            <person name="Spormann A.M."/>
            <person name="Op den Camp H."/>
            <person name="Overmann J."/>
            <person name="Amann R."/>
            <person name="Jetten M.S.M."/>
            <person name="Mascher T."/>
            <person name="Medema M.H."/>
            <person name="Devos D.P."/>
            <person name="Kaster A.-K."/>
            <person name="Ovreas L."/>
            <person name="Rohde M."/>
            <person name="Galperin M.Y."/>
            <person name="Jogler C."/>
        </authorList>
    </citation>
    <scope>NUCLEOTIDE SEQUENCE [LARGE SCALE GENOMIC DNA]</scope>
    <source>
        <strain evidence="2 3">TBK1r</strain>
    </source>
</reference>
<evidence type="ECO:0000313" key="3">
    <source>
        <dbReference type="Proteomes" id="UP000318081"/>
    </source>
</evidence>
<dbReference type="RefSeq" id="WP_145210546.1">
    <property type="nucleotide sequence ID" value="NZ_CP036432.1"/>
</dbReference>
<evidence type="ECO:0000313" key="2">
    <source>
        <dbReference type="EMBL" id="QDV83551.1"/>
    </source>
</evidence>
<dbReference type="PANTHER" id="PTHR41532:SF1">
    <property type="entry name" value="FIXS PROTEIN"/>
    <property type="match status" value="1"/>
</dbReference>
<dbReference type="PANTHER" id="PTHR41532">
    <property type="entry name" value="FIXS PROTEIN"/>
    <property type="match status" value="1"/>
</dbReference>
<dbReference type="Pfam" id="PF03597">
    <property type="entry name" value="FixS"/>
    <property type="match status" value="1"/>
</dbReference>
<dbReference type="Proteomes" id="UP000318081">
    <property type="component" value="Chromosome"/>
</dbReference>
<protein>
    <submittedName>
        <fullName evidence="2">Cytochrome oxidase maturation protein cbb3-type</fullName>
    </submittedName>
</protein>
<feature type="region of interest" description="Disordered" evidence="1">
    <location>
        <begin position="47"/>
        <end position="75"/>
    </location>
</feature>
<name>A0ABX5XSF6_9BACT</name>
<dbReference type="EMBL" id="CP036432">
    <property type="protein sequence ID" value="QDV83551.1"/>
    <property type="molecule type" value="Genomic_DNA"/>
</dbReference>
<dbReference type="InterPro" id="IPR004714">
    <property type="entry name" value="Cyt_oxidase_maturation_cbb3"/>
</dbReference>
<proteinExistence type="predicted"/>